<evidence type="ECO:0000313" key="1">
    <source>
        <dbReference type="EMBL" id="UGS27581.1"/>
    </source>
</evidence>
<protein>
    <recommendedName>
        <fullName evidence="3">Tail terminator</fullName>
    </recommendedName>
</protein>
<evidence type="ECO:0000313" key="2">
    <source>
        <dbReference type="Proteomes" id="UP001199642"/>
    </source>
</evidence>
<proteinExistence type="predicted"/>
<evidence type="ECO:0008006" key="3">
    <source>
        <dbReference type="Google" id="ProtNLM"/>
    </source>
</evidence>
<gene>
    <name evidence="1" type="ORF">K8F61_05170</name>
</gene>
<reference evidence="1 2" key="1">
    <citation type="submission" date="2023-01" db="EMBL/GenBank/DDBJ databases">
        <title>Characterization of estradiol degrading bacteria Microbacterium sp. MZT7 and reveal degrading genes through genome analysis.</title>
        <authorList>
            <person name="Hao P."/>
            <person name="Gao Y."/>
        </authorList>
    </citation>
    <scope>NUCLEOTIDE SEQUENCE [LARGE SCALE GENOMIC DNA]</scope>
    <source>
        <strain evidence="1 2">MZT7</strain>
    </source>
</reference>
<dbReference type="RefSeq" id="WP_231820913.1">
    <property type="nucleotide sequence ID" value="NZ_CP082781.1"/>
</dbReference>
<name>A0ABY3RXX0_9MICO</name>
<organism evidence="1 2">
    <name type="scientific">Microbacterium resistens</name>
    <dbReference type="NCBI Taxonomy" id="156977"/>
    <lineage>
        <taxon>Bacteria</taxon>
        <taxon>Bacillati</taxon>
        <taxon>Actinomycetota</taxon>
        <taxon>Actinomycetes</taxon>
        <taxon>Micrococcales</taxon>
        <taxon>Microbacteriaceae</taxon>
        <taxon>Microbacterium</taxon>
    </lineage>
</organism>
<dbReference type="Proteomes" id="UP001199642">
    <property type="component" value="Chromosome"/>
</dbReference>
<accession>A0ABY3RXX0</accession>
<dbReference type="EMBL" id="CP082781">
    <property type="protein sequence ID" value="UGS27581.1"/>
    <property type="molecule type" value="Genomic_DNA"/>
</dbReference>
<keyword evidence="2" id="KW-1185">Reference proteome</keyword>
<sequence length="142" mass="15207">MTAVIHADLELFFTTWLRAQLQARPEPVCRDVKVDNKHPDPNAAWPKRLVVIRYDGSSSGEIITDDAALGVTVYAGTKALPKDANDLARIVRALIDDSARVEPGNPVAAVQSSSGPIPVEGGTQPLACRYLTFELTVVGSAL</sequence>